<name>A0ABZ1BYR6_9FIRM</name>
<feature type="transmembrane region" description="Helical" evidence="9">
    <location>
        <begin position="204"/>
        <end position="228"/>
    </location>
</feature>
<dbReference type="PRINTS" id="PR00303">
    <property type="entry name" value="SECYTRNLCASE"/>
</dbReference>
<comment type="subcellular location">
    <subcellularLocation>
        <location evidence="9">Cell membrane</location>
        <topology evidence="9">Multi-pass membrane protein</topology>
    </subcellularLocation>
    <subcellularLocation>
        <location evidence="1 11">Membrane</location>
        <topology evidence="1 11">Multi-pass membrane protein</topology>
    </subcellularLocation>
</comment>
<dbReference type="HAMAP" id="MF_01465">
    <property type="entry name" value="SecY"/>
    <property type="match status" value="1"/>
</dbReference>
<keyword evidence="9" id="KW-1003">Cell membrane</keyword>
<dbReference type="SUPFAM" id="SSF103491">
    <property type="entry name" value="Preprotein translocase SecY subunit"/>
    <property type="match status" value="1"/>
</dbReference>
<evidence type="ECO:0000256" key="9">
    <source>
        <dbReference type="HAMAP-Rule" id="MF_01465"/>
    </source>
</evidence>
<evidence type="ECO:0000256" key="1">
    <source>
        <dbReference type="ARBA" id="ARBA00004141"/>
    </source>
</evidence>
<proteinExistence type="inferred from homology"/>
<evidence type="ECO:0000256" key="6">
    <source>
        <dbReference type="ARBA" id="ARBA00022989"/>
    </source>
</evidence>
<evidence type="ECO:0000256" key="2">
    <source>
        <dbReference type="ARBA" id="ARBA00005751"/>
    </source>
</evidence>
<feature type="transmembrane region" description="Helical" evidence="9">
    <location>
        <begin position="305"/>
        <end position="323"/>
    </location>
</feature>
<feature type="transmembrane region" description="Helical" evidence="9">
    <location>
        <begin position="177"/>
        <end position="198"/>
    </location>
</feature>
<feature type="transmembrane region" description="Helical" evidence="9">
    <location>
        <begin position="385"/>
        <end position="405"/>
    </location>
</feature>
<dbReference type="PROSITE" id="PS00756">
    <property type="entry name" value="SECY_2"/>
    <property type="match status" value="1"/>
</dbReference>
<evidence type="ECO:0000256" key="12">
    <source>
        <dbReference type="RuleBase" id="RU004349"/>
    </source>
</evidence>
<keyword evidence="4 9" id="KW-0812">Transmembrane</keyword>
<feature type="transmembrane region" description="Helical" evidence="9">
    <location>
        <begin position="114"/>
        <end position="133"/>
    </location>
</feature>
<keyword evidence="7 9" id="KW-0811">Translocation</keyword>
<keyword evidence="8 9" id="KW-0472">Membrane</keyword>
<evidence type="ECO:0000256" key="7">
    <source>
        <dbReference type="ARBA" id="ARBA00023010"/>
    </source>
</evidence>
<evidence type="ECO:0000313" key="14">
    <source>
        <dbReference type="Proteomes" id="UP001332192"/>
    </source>
</evidence>
<reference evidence="13 14" key="1">
    <citation type="journal article" date="2024" name="Front. Microbiol.">
        <title>Novel thermophilic genera Geochorda gen. nov. and Carboxydochorda gen. nov. from the deep terrestrial subsurface reveal the ecophysiological diversity in the class Limnochordia.</title>
        <authorList>
            <person name="Karnachuk O.V."/>
            <person name="Lukina A.P."/>
            <person name="Avakyan M.R."/>
            <person name="Kadnikov V.V."/>
            <person name="Begmatov S."/>
            <person name="Beletsky A.V."/>
            <person name="Vlasova K.G."/>
            <person name="Novikov A.A."/>
            <person name="Shcherbakova V.A."/>
            <person name="Mardanov A.V."/>
            <person name="Ravin N.V."/>
        </authorList>
    </citation>
    <scope>NUCLEOTIDE SEQUENCE [LARGE SCALE GENOMIC DNA]</scope>
    <source>
        <strain evidence="13 14">L945</strain>
    </source>
</reference>
<dbReference type="EMBL" id="CP141615">
    <property type="protein sequence ID" value="WRP17733.1"/>
    <property type="molecule type" value="Genomic_DNA"/>
</dbReference>
<feature type="transmembrane region" description="Helical" evidence="9">
    <location>
        <begin position="70"/>
        <end position="94"/>
    </location>
</feature>
<evidence type="ECO:0000256" key="3">
    <source>
        <dbReference type="ARBA" id="ARBA00022448"/>
    </source>
</evidence>
<keyword evidence="3 9" id="KW-0813">Transport</keyword>
<dbReference type="PROSITE" id="PS00755">
    <property type="entry name" value="SECY_1"/>
    <property type="match status" value="1"/>
</dbReference>
<gene>
    <name evidence="9 13" type="primary">secY</name>
    <name evidence="13" type="ORF">U7230_01615</name>
</gene>
<keyword evidence="14" id="KW-1185">Reference proteome</keyword>
<evidence type="ECO:0000256" key="5">
    <source>
        <dbReference type="ARBA" id="ARBA00022927"/>
    </source>
</evidence>
<dbReference type="Gene3D" id="1.10.3370.10">
    <property type="entry name" value="SecY subunit domain"/>
    <property type="match status" value="1"/>
</dbReference>
<feature type="transmembrane region" description="Helical" evidence="9">
    <location>
        <begin position="358"/>
        <end position="379"/>
    </location>
</feature>
<dbReference type="RefSeq" id="WP_324717003.1">
    <property type="nucleotide sequence ID" value="NZ_CP141615.1"/>
</dbReference>
<dbReference type="InterPro" id="IPR023201">
    <property type="entry name" value="SecY_dom_sf"/>
</dbReference>
<sequence>MIEALRNAVRIEDLRNKLLYTVAMLAIFRVGSYIPVPGVDAAALAERFRTGETNIFSFLDLFAGGAFSNFSIFAMSVTPYITASIIVQLLTVVIPKLEEMAKEGVEGRKQLAQYTRYGTVLLAVIQAIGTVSLARAYNVLRDSSLFSMVLIVTTLTAGTVLLMWLGEKISENGIGNGISLIIFAGIVARLPSGAIGVIRAVGEGGISILSLIVFAILAVALIAAIVLMQEGQRRIPVQYAKRVVGRRMYGGQSTHIPMRVNQAGVIPIIFAASVLTFPLTIAQFIPAASVIDRFLGYGTTLYNSLYAILVIFFTYFYTAVTFNPRDVADNMKKYGGFIPGIRPGQPTAEYLDRVLTRITLVGALFLAFIAIVPYVLAGVTHIPRSFITIGGTGLLIVVGVALDTLKQIEAHLLMRQYEGFIR</sequence>
<dbReference type="InterPro" id="IPR026593">
    <property type="entry name" value="SecY"/>
</dbReference>
<feature type="transmembrane region" description="Helical" evidence="9">
    <location>
        <begin position="145"/>
        <end position="165"/>
    </location>
</feature>
<dbReference type="InterPro" id="IPR030659">
    <property type="entry name" value="SecY_CS"/>
</dbReference>
<dbReference type="InterPro" id="IPR002208">
    <property type="entry name" value="SecY/SEC61-alpha"/>
</dbReference>
<dbReference type="PANTHER" id="PTHR10906">
    <property type="entry name" value="SECY/SEC61-ALPHA FAMILY MEMBER"/>
    <property type="match status" value="1"/>
</dbReference>
<feature type="transmembrane region" description="Helical" evidence="9">
    <location>
        <begin position="265"/>
        <end position="285"/>
    </location>
</feature>
<feature type="transmembrane region" description="Helical" evidence="9">
    <location>
        <begin position="18"/>
        <end position="36"/>
    </location>
</feature>
<dbReference type="PIRSF" id="PIRSF004557">
    <property type="entry name" value="SecY"/>
    <property type="match status" value="1"/>
</dbReference>
<evidence type="ECO:0000256" key="8">
    <source>
        <dbReference type="ARBA" id="ARBA00023136"/>
    </source>
</evidence>
<evidence type="ECO:0000256" key="11">
    <source>
        <dbReference type="RuleBase" id="RU003484"/>
    </source>
</evidence>
<keyword evidence="5 9" id="KW-0653">Protein transport</keyword>
<keyword evidence="6 9" id="KW-1133">Transmembrane helix</keyword>
<dbReference type="Proteomes" id="UP001332192">
    <property type="component" value="Chromosome"/>
</dbReference>
<accession>A0ABZ1BYR6</accession>
<evidence type="ECO:0000256" key="10">
    <source>
        <dbReference type="RuleBase" id="RU000537"/>
    </source>
</evidence>
<comment type="function">
    <text evidence="9 10">The central subunit of the protein translocation channel SecYEG. Consists of two halves formed by TMs 1-5 and 6-10. These two domains form a lateral gate at the front which open onto the bilayer between TMs 2 and 7, and are clamped together by SecE at the back. The channel is closed by both a pore ring composed of hydrophobic SecY resides and a short helix (helix 2A) on the extracellular side of the membrane which forms a plug. The plug probably moves laterally to allow the channel to open. The ring and the pore may move independently.</text>
</comment>
<dbReference type="Pfam" id="PF00344">
    <property type="entry name" value="SecY"/>
    <property type="match status" value="1"/>
</dbReference>
<comment type="subunit">
    <text evidence="9">Component of the Sec protein translocase complex. Heterotrimer consisting of SecY, SecE and SecG subunits. The heterotrimers can form oligomers, although 1 heterotrimer is thought to be able to translocate proteins. Interacts with the ribosome. Interacts with SecDF, and other proteins may be involved. Interacts with SecA.</text>
</comment>
<dbReference type="NCBIfam" id="TIGR00967">
    <property type="entry name" value="3a0501s007"/>
    <property type="match status" value="1"/>
</dbReference>
<evidence type="ECO:0000256" key="4">
    <source>
        <dbReference type="ARBA" id="ARBA00022692"/>
    </source>
</evidence>
<protein>
    <recommendedName>
        <fullName evidence="9 10">Protein translocase subunit SecY</fullName>
    </recommendedName>
</protein>
<evidence type="ECO:0000313" key="13">
    <source>
        <dbReference type="EMBL" id="WRP17733.1"/>
    </source>
</evidence>
<organism evidence="13 14">
    <name type="scientific">Carboxydichorda subterranea</name>
    <dbReference type="NCBI Taxonomy" id="3109565"/>
    <lineage>
        <taxon>Bacteria</taxon>
        <taxon>Bacillati</taxon>
        <taxon>Bacillota</taxon>
        <taxon>Limnochordia</taxon>
        <taxon>Limnochordales</taxon>
        <taxon>Geochordaceae</taxon>
        <taxon>Carboxydichorda</taxon>
    </lineage>
</organism>
<comment type="similarity">
    <text evidence="2 9 12">Belongs to the SecY/SEC61-alpha family.</text>
</comment>